<proteinExistence type="predicted"/>
<protein>
    <recommendedName>
        <fullName evidence="3">U-box domain-containing protein</fullName>
    </recommendedName>
</protein>
<dbReference type="InterPro" id="IPR021133">
    <property type="entry name" value="HEAT_type_2"/>
</dbReference>
<dbReference type="PANTHER" id="PTHR15599">
    <property type="entry name" value="RTDR1"/>
    <property type="match status" value="1"/>
</dbReference>
<feature type="repeat" description="ARM" evidence="2">
    <location>
        <begin position="103"/>
        <end position="138"/>
    </location>
</feature>
<dbReference type="PROSITE" id="PS50077">
    <property type="entry name" value="HEAT_REPEAT"/>
    <property type="match status" value="1"/>
</dbReference>
<organism evidence="4 5">
    <name type="scientific">Prymnesium parvum</name>
    <name type="common">Toxic golden alga</name>
    <dbReference type="NCBI Taxonomy" id="97485"/>
    <lineage>
        <taxon>Eukaryota</taxon>
        <taxon>Haptista</taxon>
        <taxon>Haptophyta</taxon>
        <taxon>Prymnesiophyceae</taxon>
        <taxon>Prymnesiales</taxon>
        <taxon>Prymnesiaceae</taxon>
        <taxon>Prymnesium</taxon>
    </lineage>
</organism>
<keyword evidence="5" id="KW-1185">Reference proteome</keyword>
<dbReference type="Pfam" id="PF25598">
    <property type="entry name" value="ARM_PUB"/>
    <property type="match status" value="1"/>
</dbReference>
<dbReference type="AlphaFoldDB" id="A0AB34K1B0"/>
<dbReference type="SUPFAM" id="SSF48371">
    <property type="entry name" value="ARM repeat"/>
    <property type="match status" value="1"/>
</dbReference>
<dbReference type="InterPro" id="IPR042856">
    <property type="entry name" value="RSP14"/>
</dbReference>
<gene>
    <name evidence="4" type="ORF">AB1Y20_009390</name>
</gene>
<dbReference type="Gene3D" id="1.25.10.10">
    <property type="entry name" value="Leucine-rich Repeat Variant"/>
    <property type="match status" value="1"/>
</dbReference>
<reference evidence="4 5" key="1">
    <citation type="journal article" date="2024" name="Science">
        <title>Giant polyketide synthase enzymes in the biosynthesis of giant marine polyether toxins.</title>
        <authorList>
            <person name="Fallon T.R."/>
            <person name="Shende V.V."/>
            <person name="Wierzbicki I.H."/>
            <person name="Pendleton A.L."/>
            <person name="Watervoot N.F."/>
            <person name="Auber R.P."/>
            <person name="Gonzalez D.J."/>
            <person name="Wisecaver J.H."/>
            <person name="Moore B.S."/>
        </authorList>
    </citation>
    <scope>NUCLEOTIDE SEQUENCE [LARGE SCALE GENOMIC DNA]</scope>
    <source>
        <strain evidence="4 5">12B1</strain>
    </source>
</reference>
<comment type="caution">
    <text evidence="4">The sequence shown here is derived from an EMBL/GenBank/DDBJ whole genome shotgun (WGS) entry which is preliminary data.</text>
</comment>
<dbReference type="InterPro" id="IPR016024">
    <property type="entry name" value="ARM-type_fold"/>
</dbReference>
<evidence type="ECO:0000313" key="5">
    <source>
        <dbReference type="Proteomes" id="UP001515480"/>
    </source>
</evidence>
<dbReference type="InterPro" id="IPR058678">
    <property type="entry name" value="ARM_PUB"/>
</dbReference>
<dbReference type="Proteomes" id="UP001515480">
    <property type="component" value="Unassembled WGS sequence"/>
</dbReference>
<name>A0AB34K1B0_PRYPA</name>
<dbReference type="PROSITE" id="PS50176">
    <property type="entry name" value="ARM_REPEAT"/>
    <property type="match status" value="2"/>
</dbReference>
<feature type="domain" description="U-box" evidence="3">
    <location>
        <begin position="36"/>
        <end position="225"/>
    </location>
</feature>
<sequence length="376" mass="40587">MTATTSWIAFGNRGVPKLIEAISEPGAGDTSLAPKTRTALATLHSLLSSQESKMVCLAKDGAVVPVLTQLLESEDHEVRRQSALILGSLALIFQGRMAISNAQSVAALIALLGKPDDNAGVREAAAAAMLALSSSRDGCSTLMQADRVVATLTLALKDEHMPVMRSSLDALANVLRLDHGVTEALETGITRLLKGLVSPLEVFDEDMTEKALQALWNLSNTPDGKRSAIEEGLLEDLSELMAESRSPNIRRLAAGCTMAITIDKQGKLQSKSCEEPLVELLIDPESDAPTIRDAVGALKNISEYPKARKAIDKYVKTVEADTAFKEMLEKPMFDHKQWPASFRYEHQNVAPGGAAAESEAELRKRWGYPAPFRASQ</sequence>
<evidence type="ECO:0000259" key="3">
    <source>
        <dbReference type="Pfam" id="PF25598"/>
    </source>
</evidence>
<evidence type="ECO:0000256" key="1">
    <source>
        <dbReference type="PROSITE-ProRule" id="PRU00103"/>
    </source>
</evidence>
<dbReference type="InterPro" id="IPR011989">
    <property type="entry name" value="ARM-like"/>
</dbReference>
<feature type="repeat" description="HEAT" evidence="1">
    <location>
        <begin position="63"/>
        <end position="101"/>
    </location>
</feature>
<accession>A0AB34K1B0</accession>
<dbReference type="PANTHER" id="PTHR15599:SF1">
    <property type="entry name" value="RADIAL SPOKE HEAD 14 HOMOLOG"/>
    <property type="match status" value="1"/>
</dbReference>
<dbReference type="InterPro" id="IPR000225">
    <property type="entry name" value="Armadillo"/>
</dbReference>
<evidence type="ECO:0000313" key="4">
    <source>
        <dbReference type="EMBL" id="KAL1528021.1"/>
    </source>
</evidence>
<dbReference type="EMBL" id="JBGBPQ010000002">
    <property type="protein sequence ID" value="KAL1528021.1"/>
    <property type="molecule type" value="Genomic_DNA"/>
</dbReference>
<feature type="repeat" description="ARM" evidence="2">
    <location>
        <begin position="272"/>
        <end position="311"/>
    </location>
</feature>
<evidence type="ECO:0000256" key="2">
    <source>
        <dbReference type="PROSITE-ProRule" id="PRU00259"/>
    </source>
</evidence>